<evidence type="ECO:0000313" key="2">
    <source>
        <dbReference type="Proteomes" id="UP000285301"/>
    </source>
</evidence>
<dbReference type="SUPFAM" id="SSF52047">
    <property type="entry name" value="RNI-like"/>
    <property type="match status" value="1"/>
</dbReference>
<name>A0A443QJ07_9ACAR</name>
<evidence type="ECO:0000313" key="1">
    <source>
        <dbReference type="EMBL" id="RWS03012.1"/>
    </source>
</evidence>
<dbReference type="Proteomes" id="UP000285301">
    <property type="component" value="Unassembled WGS sequence"/>
</dbReference>
<dbReference type="AlphaFoldDB" id="A0A443QJ07"/>
<dbReference type="InterPro" id="IPR032675">
    <property type="entry name" value="LRR_dom_sf"/>
</dbReference>
<reference evidence="1 2" key="1">
    <citation type="journal article" date="2018" name="Gigascience">
        <title>Genomes of trombidid mites reveal novel predicted allergens and laterally-transferred genes associated with secondary metabolism.</title>
        <authorList>
            <person name="Dong X."/>
            <person name="Chaisiri K."/>
            <person name="Xia D."/>
            <person name="Armstrong S.D."/>
            <person name="Fang Y."/>
            <person name="Donnelly M.J."/>
            <person name="Kadowaki T."/>
            <person name="McGarry J.W."/>
            <person name="Darby A.C."/>
            <person name="Makepeace B.L."/>
        </authorList>
    </citation>
    <scope>NUCLEOTIDE SEQUENCE [LARGE SCALE GENOMIC DNA]</scope>
    <source>
        <strain evidence="1">UoL-WK</strain>
    </source>
</reference>
<comment type="caution">
    <text evidence="1">The sequence shown here is derived from an EMBL/GenBank/DDBJ whole genome shotgun (WGS) entry which is preliminary data.</text>
</comment>
<accession>A0A443QJ07</accession>
<protein>
    <submittedName>
        <fullName evidence="1">Uncharacterized protein</fullName>
    </submittedName>
</protein>
<organism evidence="1 2">
    <name type="scientific">Dinothrombium tinctorium</name>
    <dbReference type="NCBI Taxonomy" id="1965070"/>
    <lineage>
        <taxon>Eukaryota</taxon>
        <taxon>Metazoa</taxon>
        <taxon>Ecdysozoa</taxon>
        <taxon>Arthropoda</taxon>
        <taxon>Chelicerata</taxon>
        <taxon>Arachnida</taxon>
        <taxon>Acari</taxon>
        <taxon>Acariformes</taxon>
        <taxon>Trombidiformes</taxon>
        <taxon>Prostigmata</taxon>
        <taxon>Anystina</taxon>
        <taxon>Parasitengona</taxon>
        <taxon>Trombidioidea</taxon>
        <taxon>Trombidiidae</taxon>
        <taxon>Dinothrombium</taxon>
    </lineage>
</organism>
<sequence length="185" mass="21051">MNYHEISGLAGLNIFTDLQHLNIGILYGLSHEFEFMHLFFNITRLHLRFKSMTSQVVRIFSCFPNLLNLHVEELSLAFSLPQIIAAIANLKKLKQVAITINSLHRPFIGETMLQCSNLNMIKIGCFNQICAVTLINQAIDIIGQAEQRMLELELKCSDVITENFQIPTNLKLKLINVNKSNLLLL</sequence>
<gene>
    <name evidence="1" type="ORF">B4U79_18452</name>
</gene>
<keyword evidence="2" id="KW-1185">Reference proteome</keyword>
<proteinExistence type="predicted"/>
<dbReference type="EMBL" id="NCKU01006964">
    <property type="protein sequence ID" value="RWS03012.1"/>
    <property type="molecule type" value="Genomic_DNA"/>
</dbReference>
<dbReference type="Gene3D" id="3.80.10.10">
    <property type="entry name" value="Ribonuclease Inhibitor"/>
    <property type="match status" value="1"/>
</dbReference>